<organism evidence="1 2">
    <name type="scientific">Methanorbis furvi</name>
    <dbReference type="NCBI Taxonomy" id="3028299"/>
    <lineage>
        <taxon>Archaea</taxon>
        <taxon>Methanobacteriati</taxon>
        <taxon>Methanobacteriota</taxon>
        <taxon>Stenosarchaea group</taxon>
        <taxon>Methanomicrobia</taxon>
        <taxon>Methanomicrobiales</taxon>
        <taxon>Methanocorpusculaceae</taxon>
        <taxon>Methanorbis</taxon>
    </lineage>
</organism>
<keyword evidence="2" id="KW-1185">Reference proteome</keyword>
<dbReference type="AlphaFoldDB" id="A0AAE4SA84"/>
<gene>
    <name evidence="1" type="ORF">McpAg1_09180</name>
</gene>
<protein>
    <submittedName>
        <fullName evidence="1">Uncharacterized protein</fullName>
    </submittedName>
</protein>
<name>A0AAE4SA84_9EURY</name>
<evidence type="ECO:0000313" key="2">
    <source>
        <dbReference type="Proteomes" id="UP001273136"/>
    </source>
</evidence>
<accession>A0AAE4SA84</accession>
<dbReference type="RefSeq" id="WP_338094111.1">
    <property type="nucleotide sequence ID" value="NZ_JAWDKA010000004.1"/>
</dbReference>
<proteinExistence type="predicted"/>
<evidence type="ECO:0000313" key="1">
    <source>
        <dbReference type="EMBL" id="MDV0441709.1"/>
    </source>
</evidence>
<dbReference type="EMBL" id="JAWDKA010000004">
    <property type="protein sequence ID" value="MDV0441709.1"/>
    <property type="molecule type" value="Genomic_DNA"/>
</dbReference>
<dbReference type="Proteomes" id="UP001273136">
    <property type="component" value="Unassembled WGS sequence"/>
</dbReference>
<reference evidence="1" key="1">
    <citation type="submission" date="2023-06" db="EMBL/GenBank/DDBJ databases">
        <title>Genome sequence of Methancorpusculaceae sp. Ag1.</title>
        <authorList>
            <person name="Protasov E."/>
            <person name="Platt K."/>
            <person name="Poehlein A."/>
            <person name="Daniel R."/>
            <person name="Brune A."/>
        </authorList>
    </citation>
    <scope>NUCLEOTIDE SEQUENCE</scope>
    <source>
        <strain evidence="1">Ag1</strain>
    </source>
</reference>
<sequence length="155" mass="18095">MRITTYIAVSENEVQLLDKKLEQTPFESRTDFLTACTRVFLYGKHTDKTRTPGPLMENWLGNLHDAAAVREKIRETYFDLLHELAFPAIAMRGSRPAYRLLRKDLERGMLERCGMIPPSEEMETLARIFEEIHMPEIIQHRTETLKEQYLAEDAP</sequence>
<comment type="caution">
    <text evidence="1">The sequence shown here is derived from an EMBL/GenBank/DDBJ whole genome shotgun (WGS) entry which is preliminary data.</text>
</comment>